<dbReference type="PANTHER" id="PTHR37804:SF1">
    <property type="entry name" value="CDAA REGULATORY PROTEIN CDAR"/>
    <property type="match status" value="1"/>
</dbReference>
<protein>
    <submittedName>
        <fullName evidence="3">YbbR domain-containing protein</fullName>
    </submittedName>
</protein>
<dbReference type="STRING" id="640938.TR210_1642"/>
<evidence type="ECO:0000313" key="5">
    <source>
        <dbReference type="Proteomes" id="UP000199280"/>
    </source>
</evidence>
<dbReference type="Pfam" id="PF07949">
    <property type="entry name" value="YbbR"/>
    <property type="match status" value="3"/>
</dbReference>
<evidence type="ECO:0000313" key="2">
    <source>
        <dbReference type="EMBL" id="CZQ99369.1"/>
    </source>
</evidence>
<reference evidence="3 5" key="2">
    <citation type="submission" date="2016-10" db="EMBL/GenBank/DDBJ databases">
        <authorList>
            <person name="Varghese N."/>
            <person name="Submissions S."/>
        </authorList>
    </citation>
    <scope>NUCLEOTIDE SEQUENCE [LARGE SCALE GENOMIC DNA]</scope>
    <source>
        <strain evidence="3 5">DSM 22150</strain>
    </source>
</reference>
<gene>
    <name evidence="3" type="ORF">SAMN05216375_10882</name>
    <name evidence="2" type="ORF">TR210_1642</name>
</gene>
<dbReference type="InterPro" id="IPR053154">
    <property type="entry name" value="c-di-AMP_regulator"/>
</dbReference>
<dbReference type="RefSeq" id="WP_068623034.1">
    <property type="nucleotide sequence ID" value="NZ_FJNB01000011.1"/>
</dbReference>
<organism evidence="2 4">
    <name type="scientific">Trichococcus ilyis</name>
    <dbReference type="NCBI Taxonomy" id="640938"/>
    <lineage>
        <taxon>Bacteria</taxon>
        <taxon>Bacillati</taxon>
        <taxon>Bacillota</taxon>
        <taxon>Bacilli</taxon>
        <taxon>Lactobacillales</taxon>
        <taxon>Carnobacteriaceae</taxon>
        <taxon>Trichococcus</taxon>
    </lineage>
</organism>
<keyword evidence="5" id="KW-1185">Reference proteome</keyword>
<dbReference type="Gene3D" id="2.170.120.30">
    <property type="match status" value="1"/>
</dbReference>
<accession>A0A143YWH6</accession>
<dbReference type="EMBL" id="FNYT01000008">
    <property type="protein sequence ID" value="SEJ15029.1"/>
    <property type="molecule type" value="Genomic_DNA"/>
</dbReference>
<dbReference type="PANTHER" id="PTHR37804">
    <property type="entry name" value="CDAA REGULATORY PROTEIN CDAR"/>
    <property type="match status" value="1"/>
</dbReference>
<dbReference type="Gene3D" id="2.170.120.40">
    <property type="entry name" value="YbbR-like domain"/>
    <property type="match status" value="2"/>
</dbReference>
<feature type="region of interest" description="Disordered" evidence="1">
    <location>
        <begin position="324"/>
        <end position="369"/>
    </location>
</feature>
<name>A0A143YWH6_9LACT</name>
<evidence type="ECO:0000313" key="3">
    <source>
        <dbReference type="EMBL" id="SEJ15029.1"/>
    </source>
</evidence>
<proteinExistence type="predicted"/>
<dbReference type="Proteomes" id="UP000076878">
    <property type="component" value="Unassembled WGS sequence"/>
</dbReference>
<reference evidence="2 4" key="1">
    <citation type="submission" date="2016-02" db="EMBL/GenBank/DDBJ databases">
        <authorList>
            <person name="Wen L."/>
            <person name="He K."/>
            <person name="Yang H."/>
        </authorList>
    </citation>
    <scope>NUCLEOTIDE SEQUENCE [LARGE SCALE GENOMIC DNA]</scope>
    <source>
        <strain evidence="2">Trichococcus_R210</strain>
    </source>
</reference>
<dbReference type="EMBL" id="FJNB01000011">
    <property type="protein sequence ID" value="CZQ99369.1"/>
    <property type="molecule type" value="Genomic_DNA"/>
</dbReference>
<evidence type="ECO:0000256" key="1">
    <source>
        <dbReference type="SAM" id="MobiDB-lite"/>
    </source>
</evidence>
<dbReference type="InterPro" id="IPR012505">
    <property type="entry name" value="YbbR"/>
</dbReference>
<evidence type="ECO:0000313" key="4">
    <source>
        <dbReference type="Proteomes" id="UP000076878"/>
    </source>
</evidence>
<sequence length="369" mass="39093">MKKQQDDKFLENKWVVRGLSFLISLLLFAYVYSENYGWSTSTSNSSISTSKRETISNVPIQVNIDTDKYFISGLPETVVLTLTGPESVLVQTISAADYRIVTEDLDELGPGNHTIQLTAENLSNEIDYAITPSRVNVVVEERVAIESPVEVRFDESLVDPQYQAGVPELSADTVTLTGPASTIKRVDSVYVTVAAENGLTNTVNMNTVVQVVDSGGNKLNVSVDPQEISVRIPISLYGKEVPLVIQQIGVPLEGKIYTIEVDGKASVTLTGDKSVLAGIEEVILPVSVTGVESNTTQTLTIPVPNDALTATPTTIKVNIRVSDASAAATDSEETADEGASSSSDEASSAIASSIPDSAGSGTGQSESSS</sequence>
<feature type="compositionally biased region" description="Low complexity" evidence="1">
    <location>
        <begin position="337"/>
        <end position="359"/>
    </location>
</feature>
<dbReference type="AlphaFoldDB" id="A0A143YWH6"/>
<dbReference type="Proteomes" id="UP000199280">
    <property type="component" value="Unassembled WGS sequence"/>
</dbReference>
<dbReference type="OrthoDB" id="2139417at2"/>